<keyword evidence="6" id="KW-0547">Nucleotide-binding</keyword>
<keyword evidence="7 11" id="KW-0067">ATP-binding</keyword>
<keyword evidence="5" id="KW-0997">Cell inner membrane</keyword>
<dbReference type="InterPro" id="IPR003439">
    <property type="entry name" value="ABC_transporter-like_ATP-bd"/>
</dbReference>
<keyword evidence="3" id="KW-0813">Transport</keyword>
<dbReference type="GO" id="GO:0016887">
    <property type="term" value="F:ATP hydrolysis activity"/>
    <property type="evidence" value="ECO:0007669"/>
    <property type="project" value="InterPro"/>
</dbReference>
<keyword evidence="9" id="KW-0472">Membrane</keyword>
<dbReference type="GO" id="GO:0005886">
    <property type="term" value="C:plasma membrane"/>
    <property type="evidence" value="ECO:0007669"/>
    <property type="project" value="UniProtKB-SubCell"/>
</dbReference>
<feature type="domain" description="ABC transporter" evidence="10">
    <location>
        <begin position="2"/>
        <end position="251"/>
    </location>
</feature>
<dbReference type="InterPro" id="IPR003593">
    <property type="entry name" value="AAA+_ATPase"/>
</dbReference>
<evidence type="ECO:0000256" key="2">
    <source>
        <dbReference type="ARBA" id="ARBA00005417"/>
    </source>
</evidence>
<evidence type="ECO:0000313" key="11">
    <source>
        <dbReference type="EMBL" id="QSO47247.1"/>
    </source>
</evidence>
<accession>A0A9X7VZC1</accession>
<reference evidence="11 12" key="1">
    <citation type="submission" date="2021-02" db="EMBL/GenBank/DDBJ databases">
        <title>Alicyclobacillus curvatus sp. nov. and Alicyclobacillus mengziensis sp. nov., two acidophilic bacteria isolated from acid mine drainage.</title>
        <authorList>
            <person name="Huang Y."/>
        </authorList>
    </citation>
    <scope>NUCLEOTIDE SEQUENCE [LARGE SCALE GENOMIC DNA]</scope>
    <source>
        <strain evidence="11 12">S30H14</strain>
    </source>
</reference>
<evidence type="ECO:0000256" key="8">
    <source>
        <dbReference type="ARBA" id="ARBA00022967"/>
    </source>
</evidence>
<keyword evidence="8" id="KW-1278">Translocase</keyword>
<evidence type="ECO:0000256" key="7">
    <source>
        <dbReference type="ARBA" id="ARBA00022840"/>
    </source>
</evidence>
<dbReference type="NCBIfam" id="TIGR01727">
    <property type="entry name" value="oligo_HPY"/>
    <property type="match status" value="1"/>
</dbReference>
<name>A0A9X7VZC1_9BACL</name>
<dbReference type="GO" id="GO:0015833">
    <property type="term" value="P:peptide transport"/>
    <property type="evidence" value="ECO:0007669"/>
    <property type="project" value="InterPro"/>
</dbReference>
<dbReference type="Pfam" id="PF08352">
    <property type="entry name" value="oligo_HPY"/>
    <property type="match status" value="1"/>
</dbReference>
<organism evidence="11 12">
    <name type="scientific">Alicyclobacillus mengziensis</name>
    <dbReference type="NCBI Taxonomy" id="2931921"/>
    <lineage>
        <taxon>Bacteria</taxon>
        <taxon>Bacillati</taxon>
        <taxon>Bacillota</taxon>
        <taxon>Bacilli</taxon>
        <taxon>Bacillales</taxon>
        <taxon>Alicyclobacillaceae</taxon>
        <taxon>Alicyclobacillus</taxon>
    </lineage>
</organism>
<evidence type="ECO:0000256" key="9">
    <source>
        <dbReference type="ARBA" id="ARBA00023136"/>
    </source>
</evidence>
<dbReference type="CDD" id="cd03257">
    <property type="entry name" value="ABC_NikE_OppD_transporters"/>
    <property type="match status" value="1"/>
</dbReference>
<comment type="subcellular location">
    <subcellularLocation>
        <location evidence="1">Cell membrane</location>
        <topology evidence="1">Peripheral membrane protein</topology>
    </subcellularLocation>
</comment>
<dbReference type="PANTHER" id="PTHR43297:SF14">
    <property type="entry name" value="ATPASE AAA-TYPE CORE DOMAIN-CONTAINING PROTEIN"/>
    <property type="match status" value="1"/>
</dbReference>
<evidence type="ECO:0000256" key="4">
    <source>
        <dbReference type="ARBA" id="ARBA00022475"/>
    </source>
</evidence>
<dbReference type="Gene3D" id="3.40.50.300">
    <property type="entry name" value="P-loop containing nucleotide triphosphate hydrolases"/>
    <property type="match status" value="1"/>
</dbReference>
<evidence type="ECO:0000313" key="12">
    <source>
        <dbReference type="Proteomes" id="UP000663505"/>
    </source>
</evidence>
<keyword evidence="12" id="KW-1185">Reference proteome</keyword>
<evidence type="ECO:0000256" key="6">
    <source>
        <dbReference type="ARBA" id="ARBA00022741"/>
    </source>
</evidence>
<keyword evidence="4" id="KW-1003">Cell membrane</keyword>
<dbReference type="EMBL" id="CP071182">
    <property type="protein sequence ID" value="QSO47247.1"/>
    <property type="molecule type" value="Genomic_DNA"/>
</dbReference>
<evidence type="ECO:0000256" key="5">
    <source>
        <dbReference type="ARBA" id="ARBA00022519"/>
    </source>
</evidence>
<dbReference type="FunFam" id="3.40.50.300:FF:000016">
    <property type="entry name" value="Oligopeptide ABC transporter ATP-binding component"/>
    <property type="match status" value="1"/>
</dbReference>
<dbReference type="Pfam" id="PF00005">
    <property type="entry name" value="ABC_tran"/>
    <property type="match status" value="1"/>
</dbReference>
<evidence type="ECO:0000256" key="3">
    <source>
        <dbReference type="ARBA" id="ARBA00022448"/>
    </source>
</evidence>
<evidence type="ECO:0000259" key="10">
    <source>
        <dbReference type="PROSITE" id="PS50893"/>
    </source>
</evidence>
<evidence type="ECO:0000256" key="1">
    <source>
        <dbReference type="ARBA" id="ARBA00004202"/>
    </source>
</evidence>
<dbReference type="PROSITE" id="PS50893">
    <property type="entry name" value="ABC_TRANSPORTER_2"/>
    <property type="match status" value="1"/>
</dbReference>
<dbReference type="InterPro" id="IPR027417">
    <property type="entry name" value="P-loop_NTPase"/>
</dbReference>
<dbReference type="Proteomes" id="UP000663505">
    <property type="component" value="Chromosome"/>
</dbReference>
<proteinExistence type="inferred from homology"/>
<gene>
    <name evidence="11" type="ORF">JZ786_23105</name>
</gene>
<dbReference type="InterPro" id="IPR050388">
    <property type="entry name" value="ABC_Ni/Peptide_Import"/>
</dbReference>
<sequence>MLQVKDLSVTYRARRGPGVAAVRGVDFEIPDSTFVGLVGESGCGKSTLGFAIAALLDERRNTVRGHVLLDGVDLYQLSPDQLRALRWSKLSVVLQGGMNAFNPVLRLKHQFMDVMKAHAKLSKAEMTKRIAQLLAAVELDPAVMESYPHELSGGMKQRAAIALALVLEPRLVILDEPTTALDVVVQRSIVTMLSQLQHRLRFSVLFVSHDLGLVLEVAQRVMVMYAGQIVEDKPADLIIDEAHHPYTKALLGCYANPRATRVSLTGIPGTPPDLREHLHGCPFAPRCTQRMDICETEAPRLLPLKDGSVACHLYTHKEVPAR</sequence>
<dbReference type="AlphaFoldDB" id="A0A9X7VZC1"/>
<dbReference type="InterPro" id="IPR017871">
    <property type="entry name" value="ABC_transporter-like_CS"/>
</dbReference>
<dbReference type="KEGG" id="afx:JZ786_23105"/>
<comment type="similarity">
    <text evidence="2">Belongs to the ABC transporter superfamily.</text>
</comment>
<dbReference type="SUPFAM" id="SSF52540">
    <property type="entry name" value="P-loop containing nucleoside triphosphate hydrolases"/>
    <property type="match status" value="1"/>
</dbReference>
<protein>
    <submittedName>
        <fullName evidence="11">ABC transporter ATP-binding protein</fullName>
    </submittedName>
</protein>
<dbReference type="SMART" id="SM00382">
    <property type="entry name" value="AAA"/>
    <property type="match status" value="1"/>
</dbReference>
<dbReference type="RefSeq" id="WP_206656604.1">
    <property type="nucleotide sequence ID" value="NZ_CP071182.1"/>
</dbReference>
<dbReference type="GO" id="GO:0005524">
    <property type="term" value="F:ATP binding"/>
    <property type="evidence" value="ECO:0007669"/>
    <property type="project" value="UniProtKB-KW"/>
</dbReference>
<dbReference type="PANTHER" id="PTHR43297">
    <property type="entry name" value="OLIGOPEPTIDE TRANSPORT ATP-BINDING PROTEIN APPD"/>
    <property type="match status" value="1"/>
</dbReference>
<dbReference type="InterPro" id="IPR013563">
    <property type="entry name" value="Oligopep_ABC_C"/>
</dbReference>
<dbReference type="PROSITE" id="PS00211">
    <property type="entry name" value="ABC_TRANSPORTER_1"/>
    <property type="match status" value="1"/>
</dbReference>